<evidence type="ECO:0000256" key="1">
    <source>
        <dbReference type="SAM" id="Phobius"/>
    </source>
</evidence>
<dbReference type="AlphaFoldDB" id="A0A6J7E8W8"/>
<dbReference type="EMBL" id="CAFBLO010000134">
    <property type="protein sequence ID" value="CAB4877029.1"/>
    <property type="molecule type" value="Genomic_DNA"/>
</dbReference>
<name>A0A6J7E8W8_9ZZZZ</name>
<protein>
    <submittedName>
        <fullName evidence="2">Unannotated protein</fullName>
    </submittedName>
</protein>
<reference evidence="2" key="1">
    <citation type="submission" date="2020-05" db="EMBL/GenBank/DDBJ databases">
        <authorList>
            <person name="Chiriac C."/>
            <person name="Salcher M."/>
            <person name="Ghai R."/>
            <person name="Kavagutti S V."/>
        </authorList>
    </citation>
    <scope>NUCLEOTIDE SEQUENCE</scope>
</reference>
<proteinExistence type="predicted"/>
<keyword evidence="1" id="KW-1133">Transmembrane helix</keyword>
<evidence type="ECO:0000313" key="2">
    <source>
        <dbReference type="EMBL" id="CAB4877029.1"/>
    </source>
</evidence>
<keyword evidence="1" id="KW-0472">Membrane</keyword>
<gene>
    <name evidence="2" type="ORF">UFOPK3364_01072</name>
</gene>
<feature type="transmembrane region" description="Helical" evidence="1">
    <location>
        <begin position="220"/>
        <end position="240"/>
    </location>
</feature>
<dbReference type="PROSITE" id="PS51257">
    <property type="entry name" value="PROKAR_LIPOPROTEIN"/>
    <property type="match status" value="1"/>
</dbReference>
<keyword evidence="1" id="KW-0812">Transmembrane</keyword>
<accession>A0A6J7E8W8</accession>
<sequence>MNIVRRTLAAAAIAATALFTTGCYELHIVADVDAAGLVTGGSLEMSMVKETFDGLAAMSDDASVGGLKGFEAMFTQSSEEEDSPAAGKFIDACTYAEKKVDSTDYYSAECVFDGAQLDETATADQLLGLTNGKTVVEGDTLTVSGSMPDFSDGDSSSLGIAAGMGLKMDTTLHFANNVVSVEGEGVEIDDDDPSTVIVNNLTATASDVSIVVEVPSDNTVLYIAGGAGAVLVGMIVWLVLANRKKKTA</sequence>
<organism evidence="2">
    <name type="scientific">freshwater metagenome</name>
    <dbReference type="NCBI Taxonomy" id="449393"/>
    <lineage>
        <taxon>unclassified sequences</taxon>
        <taxon>metagenomes</taxon>
        <taxon>ecological metagenomes</taxon>
    </lineage>
</organism>